<reference evidence="2 3" key="1">
    <citation type="journal article" date="2000" name="Nature">
        <title>The genome sequence of the thermoacidophilic scavenger Thermoplasma acidophilum.</title>
        <authorList>
            <person name="Ruepp A."/>
            <person name="Graml W."/>
            <person name="Santos-Martinez M.L."/>
            <person name="Koretke K.K."/>
            <person name="Volker C."/>
            <person name="Mewes H.W."/>
            <person name="Frishman D."/>
            <person name="Stocker S."/>
            <person name="Lupas A.N."/>
            <person name="Baumeister W."/>
        </authorList>
    </citation>
    <scope>NUCLEOTIDE SEQUENCE [LARGE SCALE GENOMIC DNA]</scope>
    <source>
        <strain evidence="3">ATCC 25905 / DSM 1728 / JCM 9062 / NBRC 15155 / AMRC-C165</strain>
    </source>
</reference>
<evidence type="ECO:0000313" key="2">
    <source>
        <dbReference type="EMBL" id="CAC11355.1"/>
    </source>
</evidence>
<dbReference type="InParanoid" id="Q9HLL8"/>
<proteinExistence type="predicted"/>
<dbReference type="HOGENOM" id="CLU_1811538_0_0_2"/>
<dbReference type="EnsemblBacteria" id="CAC11355">
    <property type="protein sequence ID" value="CAC11355"/>
    <property type="gene ID" value="CAC11355"/>
</dbReference>
<dbReference type="OrthoDB" id="376022at2157"/>
<feature type="transmembrane region" description="Helical" evidence="1">
    <location>
        <begin position="12"/>
        <end position="38"/>
    </location>
</feature>
<feature type="transmembrane region" description="Helical" evidence="1">
    <location>
        <begin position="110"/>
        <end position="129"/>
    </location>
</feature>
<dbReference type="KEGG" id="tac:Ta0209"/>
<keyword evidence="1" id="KW-0472">Membrane</keyword>
<gene>
    <name evidence="2" type="ordered locus">Ta0209</name>
</gene>
<evidence type="ECO:0000256" key="1">
    <source>
        <dbReference type="SAM" id="Phobius"/>
    </source>
</evidence>
<dbReference type="Proteomes" id="UP000001024">
    <property type="component" value="Chromosome"/>
</dbReference>
<sequence>MPLLARTGSLSVGTAAGVLFLIAMVTISPVSWFISGLIAGVASKGSARGALASLISALSTVFIMITITIVAPPSFLQSVYNSTGNSFIYLFLSYSLHQINSPISPLVNHIIVDFTLFSVLGGIIGGSLFRNRIYADDIAPKK</sequence>
<feature type="transmembrane region" description="Helical" evidence="1">
    <location>
        <begin position="50"/>
        <end position="71"/>
    </location>
</feature>
<dbReference type="AlphaFoldDB" id="Q9HLL8"/>
<dbReference type="eggNOG" id="arCOG07362">
    <property type="taxonomic scope" value="Archaea"/>
</dbReference>
<name>Q9HLL8_THEAC</name>
<accession>Q9HLL8</accession>
<keyword evidence="1" id="KW-0812">Transmembrane</keyword>
<dbReference type="EMBL" id="AL445063">
    <property type="protein sequence ID" value="CAC11355.1"/>
    <property type="molecule type" value="Genomic_DNA"/>
</dbReference>
<keyword evidence="3" id="KW-1185">Reference proteome</keyword>
<keyword evidence="1" id="KW-1133">Transmembrane helix</keyword>
<organism evidence="2 3">
    <name type="scientific">Thermoplasma acidophilum (strain ATCC 25905 / DSM 1728 / JCM 9062 / NBRC 15155 / AMRC-C165)</name>
    <dbReference type="NCBI Taxonomy" id="273075"/>
    <lineage>
        <taxon>Archaea</taxon>
        <taxon>Methanobacteriati</taxon>
        <taxon>Thermoplasmatota</taxon>
        <taxon>Thermoplasmata</taxon>
        <taxon>Thermoplasmatales</taxon>
        <taxon>Thermoplasmataceae</taxon>
        <taxon>Thermoplasma</taxon>
    </lineage>
</organism>
<dbReference type="PaxDb" id="273075-Ta0209"/>
<evidence type="ECO:0000313" key="3">
    <source>
        <dbReference type="Proteomes" id="UP000001024"/>
    </source>
</evidence>
<dbReference type="RefSeq" id="WP_010900636.1">
    <property type="nucleotide sequence ID" value="NC_002578.1"/>
</dbReference>
<protein>
    <submittedName>
        <fullName evidence="2">Hypothetical membrane protein</fullName>
    </submittedName>
</protein>